<feature type="signal peptide" evidence="1">
    <location>
        <begin position="1"/>
        <end position="25"/>
    </location>
</feature>
<dbReference type="Proteomes" id="UP000831796">
    <property type="component" value="Chromosome"/>
</dbReference>
<evidence type="ECO:0000313" key="2">
    <source>
        <dbReference type="EMBL" id="UOQ71339.1"/>
    </source>
</evidence>
<dbReference type="AlphaFoldDB" id="A0A8T9Q767"/>
<evidence type="ECO:0000313" key="3">
    <source>
        <dbReference type="Proteomes" id="UP000831796"/>
    </source>
</evidence>
<protein>
    <submittedName>
        <fullName evidence="2">Uncharacterized protein</fullName>
    </submittedName>
</protein>
<organism evidence="2 3">
    <name type="scientific">Hymenobacter cellulosilyticus</name>
    <dbReference type="NCBI Taxonomy" id="2932248"/>
    <lineage>
        <taxon>Bacteria</taxon>
        <taxon>Pseudomonadati</taxon>
        <taxon>Bacteroidota</taxon>
        <taxon>Cytophagia</taxon>
        <taxon>Cytophagales</taxon>
        <taxon>Hymenobacteraceae</taxon>
        <taxon>Hymenobacter</taxon>
    </lineage>
</organism>
<accession>A0A8T9Q767</accession>
<dbReference type="EMBL" id="CP095046">
    <property type="protein sequence ID" value="UOQ71339.1"/>
    <property type="molecule type" value="Genomic_DNA"/>
</dbReference>
<keyword evidence="3" id="KW-1185">Reference proteome</keyword>
<evidence type="ECO:0000256" key="1">
    <source>
        <dbReference type="SAM" id="SignalP"/>
    </source>
</evidence>
<keyword evidence="1" id="KW-0732">Signal</keyword>
<gene>
    <name evidence="2" type="ORF">MUN79_22340</name>
</gene>
<dbReference type="KEGG" id="hcu:MUN79_22340"/>
<proteinExistence type="predicted"/>
<dbReference type="RefSeq" id="WP_244674747.1">
    <property type="nucleotide sequence ID" value="NZ_CP095046.1"/>
</dbReference>
<reference evidence="2" key="1">
    <citation type="submission" date="2022-04" db="EMBL/GenBank/DDBJ databases">
        <title>Hymenobacter sp. isolated from the air.</title>
        <authorList>
            <person name="Won M."/>
            <person name="Lee C.-M."/>
            <person name="Woen H.-Y."/>
            <person name="Kwon S.-W."/>
        </authorList>
    </citation>
    <scope>NUCLEOTIDE SEQUENCE</scope>
    <source>
        <strain evidence="2">5116S-3</strain>
    </source>
</reference>
<name>A0A8T9Q767_9BACT</name>
<sequence length="207" mass="23104">MKNSFFAQTSFYLGVMLLLSSKAQAQSTTTIYTPKGTAVSAYILEEWSPQQIEQGNAYVATNYPNAQPLTSSSNRYNCHAYAWYLSEAPGSPWYWLDTPSDDTYWLDGSYIQICNEWEASKISYASDDHSAVRSTAVAGKYESKWGRLPLMRHDPTYTPYNSSVRNYYVRATINNSSSCDRVGTNTPFSVAAFTGGPIRGAQVRILA</sequence>
<feature type="chain" id="PRO_5035917538" evidence="1">
    <location>
        <begin position="26"/>
        <end position="207"/>
    </location>
</feature>